<feature type="transmembrane region" description="Helical" evidence="1">
    <location>
        <begin position="236"/>
        <end position="254"/>
    </location>
</feature>
<keyword evidence="3" id="KW-1185">Reference proteome</keyword>
<feature type="transmembrane region" description="Helical" evidence="1">
    <location>
        <begin position="75"/>
        <end position="95"/>
    </location>
</feature>
<accession>A0A078A4U9</accession>
<dbReference type="SUPFAM" id="SSF103473">
    <property type="entry name" value="MFS general substrate transporter"/>
    <property type="match status" value="1"/>
</dbReference>
<dbReference type="Gene3D" id="1.20.1250.20">
    <property type="entry name" value="MFS general substrate transporter like domains"/>
    <property type="match status" value="2"/>
</dbReference>
<sequence length="261" mass="29553">MGNLIVPFLFHSSNIVLKNQFHLNDVQDLIKISTDYVQNESIGKAVIYNNFSIYIGGFLSPFVFLNFMARTSIVITYNIMAIIMCLTGVFLFLSLKEPQDQQFLLEIQSRNDSQTILSNRKSVTGVISRQEFKNLLDKIKPGIFLFFAQIFRGCSLMMPMFIDNKNTELIITNIVLMALGNKMANIARDLIFQKNQGTQSRGVMVGFMGLFQNIGILLYISVFAFLSQIIGLNGCFAFLGICDLILGISSKFDLNKRYLKK</sequence>
<evidence type="ECO:0000313" key="3">
    <source>
        <dbReference type="Proteomes" id="UP000039865"/>
    </source>
</evidence>
<feature type="transmembrane region" description="Helical" evidence="1">
    <location>
        <begin position="51"/>
        <end position="69"/>
    </location>
</feature>
<dbReference type="InParanoid" id="A0A078A4U9"/>
<dbReference type="Proteomes" id="UP000039865">
    <property type="component" value="Unassembled WGS sequence"/>
</dbReference>
<reference evidence="2 3" key="1">
    <citation type="submission" date="2014-06" db="EMBL/GenBank/DDBJ databases">
        <authorList>
            <person name="Swart Estienne"/>
        </authorList>
    </citation>
    <scope>NUCLEOTIDE SEQUENCE [LARGE SCALE GENOMIC DNA]</scope>
    <source>
        <strain evidence="2 3">130c</strain>
    </source>
</reference>
<evidence type="ECO:0000256" key="1">
    <source>
        <dbReference type="SAM" id="Phobius"/>
    </source>
</evidence>
<dbReference type="OrthoDB" id="424834at2759"/>
<dbReference type="InterPro" id="IPR036259">
    <property type="entry name" value="MFS_trans_sf"/>
</dbReference>
<keyword evidence="1" id="KW-1133">Transmembrane helix</keyword>
<keyword evidence="1" id="KW-0812">Transmembrane</keyword>
<feature type="transmembrane region" description="Helical" evidence="1">
    <location>
        <begin position="205"/>
        <end position="230"/>
    </location>
</feature>
<dbReference type="AlphaFoldDB" id="A0A078A4U9"/>
<evidence type="ECO:0000313" key="2">
    <source>
        <dbReference type="EMBL" id="CDW77290.1"/>
    </source>
</evidence>
<organism evidence="2 3">
    <name type="scientific">Stylonychia lemnae</name>
    <name type="common">Ciliate</name>
    <dbReference type="NCBI Taxonomy" id="5949"/>
    <lineage>
        <taxon>Eukaryota</taxon>
        <taxon>Sar</taxon>
        <taxon>Alveolata</taxon>
        <taxon>Ciliophora</taxon>
        <taxon>Intramacronucleata</taxon>
        <taxon>Spirotrichea</taxon>
        <taxon>Stichotrichia</taxon>
        <taxon>Sporadotrichida</taxon>
        <taxon>Oxytrichidae</taxon>
        <taxon>Stylonychinae</taxon>
        <taxon>Stylonychia</taxon>
    </lineage>
</organism>
<name>A0A078A4U9_STYLE</name>
<proteinExistence type="predicted"/>
<dbReference type="EMBL" id="CCKQ01006007">
    <property type="protein sequence ID" value="CDW77290.1"/>
    <property type="molecule type" value="Genomic_DNA"/>
</dbReference>
<keyword evidence="1" id="KW-0472">Membrane</keyword>
<protein>
    <submittedName>
        <fullName evidence="2">Uncharacterized protein</fullName>
    </submittedName>
</protein>
<gene>
    <name evidence="2" type="primary">Contig8401.g8958</name>
    <name evidence="2" type="ORF">STYLEM_6250</name>
</gene>